<reference evidence="3" key="1">
    <citation type="journal article" date="2019" name="Int. J. Syst. Evol. Microbiol.">
        <title>The Global Catalogue of Microorganisms (GCM) 10K type strain sequencing project: providing services to taxonomists for standard genome sequencing and annotation.</title>
        <authorList>
            <consortium name="The Broad Institute Genomics Platform"/>
            <consortium name="The Broad Institute Genome Sequencing Center for Infectious Disease"/>
            <person name="Wu L."/>
            <person name="Ma J."/>
        </authorList>
    </citation>
    <scope>NUCLEOTIDE SEQUENCE [LARGE SCALE GENOMIC DNA]</scope>
    <source>
        <strain evidence="3">CGMCC 4.1469</strain>
    </source>
</reference>
<dbReference type="CDD" id="cd02440">
    <property type="entry name" value="AdoMet_MTases"/>
    <property type="match status" value="1"/>
</dbReference>
<evidence type="ECO:0000313" key="3">
    <source>
        <dbReference type="Proteomes" id="UP001596052"/>
    </source>
</evidence>
<dbReference type="Proteomes" id="UP001596052">
    <property type="component" value="Unassembled WGS sequence"/>
</dbReference>
<gene>
    <name evidence="2" type="ORF">ACFQDI_03600</name>
</gene>
<dbReference type="Pfam" id="PF08241">
    <property type="entry name" value="Methyltransf_11"/>
    <property type="match status" value="1"/>
</dbReference>
<name>A0ABW0KMW5_9BACT</name>
<comment type="caution">
    <text evidence="2">The sequence shown here is derived from an EMBL/GenBank/DDBJ whole genome shotgun (WGS) entry which is preliminary data.</text>
</comment>
<keyword evidence="3" id="KW-1185">Reference proteome</keyword>
<keyword evidence="2" id="KW-0808">Transferase</keyword>
<dbReference type="EC" id="2.1.1.-" evidence="2"/>
<dbReference type="EMBL" id="JBHSMQ010000001">
    <property type="protein sequence ID" value="MFC5453931.1"/>
    <property type="molecule type" value="Genomic_DNA"/>
</dbReference>
<dbReference type="SUPFAM" id="SSF53335">
    <property type="entry name" value="S-adenosyl-L-methionine-dependent methyltransferases"/>
    <property type="match status" value="1"/>
</dbReference>
<dbReference type="InterPro" id="IPR013216">
    <property type="entry name" value="Methyltransf_11"/>
</dbReference>
<dbReference type="InterPro" id="IPR029063">
    <property type="entry name" value="SAM-dependent_MTases_sf"/>
</dbReference>
<organism evidence="2 3">
    <name type="scientific">Prosthecobacter fluviatilis</name>
    <dbReference type="NCBI Taxonomy" id="445931"/>
    <lineage>
        <taxon>Bacteria</taxon>
        <taxon>Pseudomonadati</taxon>
        <taxon>Verrucomicrobiota</taxon>
        <taxon>Verrucomicrobiia</taxon>
        <taxon>Verrucomicrobiales</taxon>
        <taxon>Verrucomicrobiaceae</taxon>
        <taxon>Prosthecobacter</taxon>
    </lineage>
</organism>
<evidence type="ECO:0000259" key="1">
    <source>
        <dbReference type="Pfam" id="PF08241"/>
    </source>
</evidence>
<dbReference type="RefSeq" id="WP_377163490.1">
    <property type="nucleotide sequence ID" value="NZ_JBHSMQ010000001.1"/>
</dbReference>
<sequence>MKEDVKQAYSNFHLSNKSHHLYPTEWVIRTMLGNYPNLKYDRSKYAGGKILDQGFGDGRNMPLLHNCGLEIYGVEITQETVDMVSSATSKLGIPTTLKVGNNANIPFETEFFDYVLACASCYYIDKNGTFDDNLEEITRVLKPGGYFIANFPAFTDLPIPSNFILNNSIATEDGHVIITNDPFGIRNGYKFKAFRSEHQIIEELSDRYCDISVGYTFDNFYGLQQNLYIVTAKKK</sequence>
<dbReference type="GO" id="GO:0008168">
    <property type="term" value="F:methyltransferase activity"/>
    <property type="evidence" value="ECO:0007669"/>
    <property type="project" value="UniProtKB-KW"/>
</dbReference>
<accession>A0ABW0KMW5</accession>
<keyword evidence="2" id="KW-0489">Methyltransferase</keyword>
<evidence type="ECO:0000313" key="2">
    <source>
        <dbReference type="EMBL" id="MFC5453931.1"/>
    </source>
</evidence>
<protein>
    <submittedName>
        <fullName evidence="2">Class I SAM-dependent methyltransferase</fullName>
        <ecNumber evidence="2">2.1.1.-</ecNumber>
    </submittedName>
</protein>
<feature type="domain" description="Methyltransferase type 11" evidence="1">
    <location>
        <begin position="51"/>
        <end position="148"/>
    </location>
</feature>
<dbReference type="Gene3D" id="3.40.50.150">
    <property type="entry name" value="Vaccinia Virus protein VP39"/>
    <property type="match status" value="1"/>
</dbReference>
<proteinExistence type="predicted"/>
<dbReference type="GO" id="GO:0032259">
    <property type="term" value="P:methylation"/>
    <property type="evidence" value="ECO:0007669"/>
    <property type="project" value="UniProtKB-KW"/>
</dbReference>